<feature type="transmembrane region" description="Helical" evidence="1">
    <location>
        <begin position="387"/>
        <end position="406"/>
    </location>
</feature>
<protein>
    <submittedName>
        <fullName evidence="2">Uncharacterized protein</fullName>
    </submittedName>
</protein>
<keyword evidence="3" id="KW-1185">Reference proteome</keyword>
<keyword evidence="1" id="KW-0472">Membrane</keyword>
<dbReference type="EMBL" id="AP024169">
    <property type="protein sequence ID" value="BCN32067.1"/>
    <property type="molecule type" value="Genomic_DNA"/>
</dbReference>
<proteinExistence type="predicted"/>
<organism evidence="2 3">
    <name type="scientific">Anaeromicropila herbilytica</name>
    <dbReference type="NCBI Taxonomy" id="2785025"/>
    <lineage>
        <taxon>Bacteria</taxon>
        <taxon>Bacillati</taxon>
        <taxon>Bacillota</taxon>
        <taxon>Clostridia</taxon>
        <taxon>Lachnospirales</taxon>
        <taxon>Lachnospiraceae</taxon>
        <taxon>Anaeromicropila</taxon>
    </lineage>
</organism>
<name>A0A7R7ENI3_9FIRM</name>
<dbReference type="AlphaFoldDB" id="A0A7R7ENI3"/>
<evidence type="ECO:0000313" key="3">
    <source>
        <dbReference type="Proteomes" id="UP000595897"/>
    </source>
</evidence>
<dbReference type="RefSeq" id="WP_271713148.1">
    <property type="nucleotide sequence ID" value="NZ_AP024169.1"/>
</dbReference>
<accession>A0A7R7ENI3</accession>
<evidence type="ECO:0000256" key="1">
    <source>
        <dbReference type="SAM" id="Phobius"/>
    </source>
</evidence>
<sequence>MANVTTETLKLDDKLSGPMKKAIDEIEKARKSMEKVDKQTQQIGKTTNSLGNLLINYFIKSISKTSVTCSDLSIQISKSTRKMDECFNTSLIQINNWKSNILQDCNEINNKNIKLIKNFKDIGNNSAPSLKKARKGLSNISNSSVGVSNQINKTSVILIKFSTKLNNVGVSTEKAKSKNKSFLSTLGNLYDSFSDQCGKVNNIVDCYKNLRGDTDKSIKTVMSERLNKIKNIATSVKEKSSCLNLSRVKRALRVDTIRNIATNKADKVLTHAVTIKNKAYELSTNMLKKAKKALNKENIRSNITKAKDKIVSKAAYVQEKVQSKATGLLTVAKKALRKETLKNTASNLRGKVVGAAVYIQQKAQTVGTLALAAAQKVLNAAFRANPLGMIITGIVVVLGVFALLYNRVKAVRDICKSVFKFAGKIFSFFSGGKSSNKKKGISISGGPDTISTPKLAHGTSNWRGGLAITQEKGAEIMDLPRGTRVYPHDKSLQMAKAEGARGSSGSSISINISKLADKLEVRSDNDIDAIAGKLANKLEKIMNNVGKVEFA</sequence>
<reference evidence="2 3" key="1">
    <citation type="submission" date="2020-11" db="EMBL/GenBank/DDBJ databases">
        <title>Draft genome sequencing of a Lachnospiraceae strain isolated from anoxic soil subjected to BSD treatment.</title>
        <authorList>
            <person name="Uek A."/>
            <person name="Tonouchi A."/>
        </authorList>
    </citation>
    <scope>NUCLEOTIDE SEQUENCE [LARGE SCALE GENOMIC DNA]</scope>
    <source>
        <strain evidence="2 3">TB5</strain>
    </source>
</reference>
<dbReference type="KEGG" id="ahb:bsdtb5_33620"/>
<evidence type="ECO:0000313" key="2">
    <source>
        <dbReference type="EMBL" id="BCN32067.1"/>
    </source>
</evidence>
<keyword evidence="1" id="KW-0812">Transmembrane</keyword>
<gene>
    <name evidence="2" type="ORF">bsdtb5_33620</name>
</gene>
<keyword evidence="1" id="KW-1133">Transmembrane helix</keyword>
<dbReference type="Proteomes" id="UP000595897">
    <property type="component" value="Chromosome"/>
</dbReference>